<dbReference type="PANTHER" id="PTHR33057">
    <property type="entry name" value="TRANSCRIPTION REPRESSOR OFP7-RELATED"/>
    <property type="match status" value="1"/>
</dbReference>
<comment type="function">
    <text evidence="6">Transcriptional repressor that regulates multiple aspects of plant growth and development.</text>
</comment>
<keyword evidence="2 6" id="KW-0678">Repressor</keyword>
<evidence type="ECO:0000259" key="7">
    <source>
        <dbReference type="PROSITE" id="PS51754"/>
    </source>
</evidence>
<dbReference type="NCBIfam" id="TIGR01568">
    <property type="entry name" value="A_thal_3678"/>
    <property type="match status" value="1"/>
</dbReference>
<dbReference type="EMBL" id="OX451738">
    <property type="protein sequence ID" value="CAI8602412.1"/>
    <property type="molecule type" value="Genomic_DNA"/>
</dbReference>
<keyword evidence="3 6" id="KW-0805">Transcription regulation</keyword>
<gene>
    <name evidence="8" type="ORF">VFH_III038680</name>
</gene>
<organism evidence="8 9">
    <name type="scientific">Vicia faba</name>
    <name type="common">Broad bean</name>
    <name type="synonym">Faba vulgaris</name>
    <dbReference type="NCBI Taxonomy" id="3906"/>
    <lineage>
        <taxon>Eukaryota</taxon>
        <taxon>Viridiplantae</taxon>
        <taxon>Streptophyta</taxon>
        <taxon>Embryophyta</taxon>
        <taxon>Tracheophyta</taxon>
        <taxon>Spermatophyta</taxon>
        <taxon>Magnoliopsida</taxon>
        <taxon>eudicotyledons</taxon>
        <taxon>Gunneridae</taxon>
        <taxon>Pentapetalae</taxon>
        <taxon>rosids</taxon>
        <taxon>fabids</taxon>
        <taxon>Fabales</taxon>
        <taxon>Fabaceae</taxon>
        <taxon>Papilionoideae</taxon>
        <taxon>50 kb inversion clade</taxon>
        <taxon>NPAAA clade</taxon>
        <taxon>Hologalegina</taxon>
        <taxon>IRL clade</taxon>
        <taxon>Fabeae</taxon>
        <taxon>Vicia</taxon>
    </lineage>
</organism>
<evidence type="ECO:0000313" key="9">
    <source>
        <dbReference type="Proteomes" id="UP001157006"/>
    </source>
</evidence>
<dbReference type="Pfam" id="PF04844">
    <property type="entry name" value="Ovate"/>
    <property type="match status" value="1"/>
</dbReference>
<dbReference type="GO" id="GO:0005634">
    <property type="term" value="C:nucleus"/>
    <property type="evidence" value="ECO:0007669"/>
    <property type="project" value="UniProtKB-SubCell"/>
</dbReference>
<evidence type="ECO:0000256" key="2">
    <source>
        <dbReference type="ARBA" id="ARBA00022491"/>
    </source>
</evidence>
<dbReference type="InterPro" id="IPR006458">
    <property type="entry name" value="Ovate_C"/>
</dbReference>
<dbReference type="AlphaFoldDB" id="A0AAV0ZZZ2"/>
<dbReference type="InterPro" id="IPR038933">
    <property type="entry name" value="Ovate"/>
</dbReference>
<evidence type="ECO:0000313" key="8">
    <source>
        <dbReference type="EMBL" id="CAI8602412.1"/>
    </source>
</evidence>
<name>A0AAV0ZZZ2_VICFA</name>
<feature type="domain" description="OVATE" evidence="7">
    <location>
        <begin position="125"/>
        <end position="184"/>
    </location>
</feature>
<proteinExistence type="predicted"/>
<keyword evidence="9" id="KW-1185">Reference proteome</keyword>
<evidence type="ECO:0000256" key="5">
    <source>
        <dbReference type="ARBA" id="ARBA00023242"/>
    </source>
</evidence>
<keyword evidence="5 6" id="KW-0539">Nucleus</keyword>
<evidence type="ECO:0000256" key="6">
    <source>
        <dbReference type="RuleBase" id="RU367028"/>
    </source>
</evidence>
<evidence type="ECO:0000256" key="3">
    <source>
        <dbReference type="ARBA" id="ARBA00023015"/>
    </source>
</evidence>
<dbReference type="GO" id="GO:0045892">
    <property type="term" value="P:negative regulation of DNA-templated transcription"/>
    <property type="evidence" value="ECO:0007669"/>
    <property type="project" value="UniProtKB-UniRule"/>
</dbReference>
<dbReference type="PROSITE" id="PS51754">
    <property type="entry name" value="OVATE"/>
    <property type="match status" value="1"/>
</dbReference>
<dbReference type="Proteomes" id="UP001157006">
    <property type="component" value="Chromosome 3"/>
</dbReference>
<evidence type="ECO:0000256" key="1">
    <source>
        <dbReference type="ARBA" id="ARBA00004123"/>
    </source>
</evidence>
<evidence type="ECO:0000256" key="4">
    <source>
        <dbReference type="ARBA" id="ARBA00023163"/>
    </source>
</evidence>
<reference evidence="8 9" key="1">
    <citation type="submission" date="2023-01" db="EMBL/GenBank/DDBJ databases">
        <authorList>
            <person name="Kreplak J."/>
        </authorList>
    </citation>
    <scope>NUCLEOTIDE SEQUENCE [LARGE SCALE GENOMIC DNA]</scope>
</reference>
<keyword evidence="4 6" id="KW-0804">Transcription</keyword>
<comment type="subcellular location">
    <subcellularLocation>
        <location evidence="1 6">Nucleus</location>
    </subcellularLocation>
</comment>
<protein>
    <recommendedName>
        <fullName evidence="6">Transcription repressor</fullName>
    </recommendedName>
    <alternativeName>
        <fullName evidence="6">Ovate family protein</fullName>
    </alternativeName>
</protein>
<sequence length="218" mass="24868">MVKKMKLLSFFKNKDKKSSSPRACLQCSYKPKTLSFRENQHIPETSECIAPEFSSEDFSSISVETMNIDGLSPGRFFFDRDETRSIFKAKENINACDGLITRASRNDDNNNNESLSLPFENTVELAMDSQNPIEDFKESVVEMVEAHGVNDWESLEKLLSWYLEVNEERNHEFVIDAFFDLFVNNHDSSDSSSFSIHSSSSFDSSWSTARVSCYSSPL</sequence>
<dbReference type="PANTHER" id="PTHR33057:SF172">
    <property type="entry name" value="TRANSCRIPTION REPRESSOR"/>
    <property type="match status" value="1"/>
</dbReference>
<accession>A0AAV0ZZZ2</accession>